<accession>A0A7V9Z359</accession>
<keyword evidence="2" id="KW-1185">Reference proteome</keyword>
<dbReference type="RefSeq" id="WP_181538947.1">
    <property type="nucleotide sequence ID" value="NZ_JACDUU010000018.1"/>
</dbReference>
<dbReference type="EMBL" id="JACDUU010000018">
    <property type="protein sequence ID" value="MBA2873228.1"/>
    <property type="molecule type" value="Genomic_DNA"/>
</dbReference>
<protein>
    <submittedName>
        <fullName evidence="1">Uncharacterized protein</fullName>
    </submittedName>
</protein>
<name>A0A7V9Z359_9BACL</name>
<evidence type="ECO:0000313" key="1">
    <source>
        <dbReference type="EMBL" id="MBA2873228.1"/>
    </source>
</evidence>
<dbReference type="Proteomes" id="UP000580891">
    <property type="component" value="Unassembled WGS sequence"/>
</dbReference>
<reference evidence="1 2" key="1">
    <citation type="submission" date="2020-07" db="EMBL/GenBank/DDBJ databases">
        <title>Genomic Encyclopedia of Type Strains, Phase IV (KMG-IV): sequencing the most valuable type-strain genomes for metagenomic binning, comparative biology and taxonomic classification.</title>
        <authorList>
            <person name="Goeker M."/>
        </authorList>
    </citation>
    <scope>NUCLEOTIDE SEQUENCE [LARGE SCALE GENOMIC DNA]</scope>
    <source>
        <strain evidence="1 2">DSM 25220</strain>
    </source>
</reference>
<sequence length="76" mass="9256">MLGFLVTQNEVKELRYLLKREMEEILFDIQDSRIDQVVKQALEERYRVLFKLFIRIASPSECKKYIFPKKITPKKY</sequence>
<proteinExistence type="predicted"/>
<comment type="caution">
    <text evidence="1">The sequence shown here is derived from an EMBL/GenBank/DDBJ whole genome shotgun (WGS) entry which is preliminary data.</text>
</comment>
<dbReference type="AlphaFoldDB" id="A0A7V9Z359"/>
<evidence type="ECO:0000313" key="2">
    <source>
        <dbReference type="Proteomes" id="UP000580891"/>
    </source>
</evidence>
<organism evidence="1 2">
    <name type="scientific">[Anoxybacillus] calidus</name>
    <dbReference type="NCBI Taxonomy" id="575178"/>
    <lineage>
        <taxon>Bacteria</taxon>
        <taxon>Bacillati</taxon>
        <taxon>Bacillota</taxon>
        <taxon>Bacilli</taxon>
        <taxon>Bacillales</taxon>
        <taxon>Anoxybacillaceae</taxon>
        <taxon>Paranoxybacillus</taxon>
    </lineage>
</organism>
<gene>
    <name evidence="1" type="ORF">HNQ85_003572</name>
</gene>